<evidence type="ECO:0000313" key="1">
    <source>
        <dbReference type="EMBL" id="ESK87918.1"/>
    </source>
</evidence>
<dbReference type="KEGG" id="mrr:Moror_15233"/>
<name>V2WM32_MONRO</name>
<accession>V2WM32</accession>
<evidence type="ECO:0000313" key="2">
    <source>
        <dbReference type="Proteomes" id="UP000017559"/>
    </source>
</evidence>
<keyword evidence="2" id="KW-1185">Reference proteome</keyword>
<dbReference type="Proteomes" id="UP000017559">
    <property type="component" value="Unassembled WGS sequence"/>
</dbReference>
<reference evidence="1 2" key="1">
    <citation type="journal article" date="2014" name="BMC Genomics">
        <title>Genome and secretome analysis of the hemibiotrophic fungal pathogen, Moniliophthora roreri, which causes frosty pod rot disease of cacao: mechanisms of the biotrophic and necrotrophic phases.</title>
        <authorList>
            <person name="Meinhardt L.W."/>
            <person name="Costa G.G.L."/>
            <person name="Thomazella D.P.T."/>
            <person name="Teixeira P.J.P.L."/>
            <person name="Carazzolle M.F."/>
            <person name="Schuster S.C."/>
            <person name="Carlson J.E."/>
            <person name="Guiltinan M.J."/>
            <person name="Mieczkowski P."/>
            <person name="Farmer A."/>
            <person name="Ramaraj T."/>
            <person name="Crozier J."/>
            <person name="Davis R.E."/>
            <person name="Shao J."/>
            <person name="Melnick R.L."/>
            <person name="Pereira G.A.G."/>
            <person name="Bailey B.A."/>
        </authorList>
    </citation>
    <scope>NUCLEOTIDE SEQUENCE [LARGE SCALE GENOMIC DNA]</scope>
    <source>
        <strain evidence="1 2">MCA 2997</strain>
    </source>
</reference>
<organism evidence="1 2">
    <name type="scientific">Moniliophthora roreri (strain MCA 2997)</name>
    <name type="common">Cocoa frosty pod rot fungus</name>
    <name type="synonym">Crinipellis roreri</name>
    <dbReference type="NCBI Taxonomy" id="1381753"/>
    <lineage>
        <taxon>Eukaryota</taxon>
        <taxon>Fungi</taxon>
        <taxon>Dikarya</taxon>
        <taxon>Basidiomycota</taxon>
        <taxon>Agaricomycotina</taxon>
        <taxon>Agaricomycetes</taxon>
        <taxon>Agaricomycetidae</taxon>
        <taxon>Agaricales</taxon>
        <taxon>Marasmiineae</taxon>
        <taxon>Marasmiaceae</taxon>
        <taxon>Moniliophthora</taxon>
    </lineage>
</organism>
<sequence length="84" mass="9463">MLLFHNNNLNLDPSSFNTKNPYDNCIRDPSARILLVYRHLCERLKSKGGRIEGPGPGLGEFWLERSNDDDGILGLTNPQTLIPI</sequence>
<protein>
    <submittedName>
        <fullName evidence="1">Uncharacterized protein</fullName>
    </submittedName>
</protein>
<proteinExistence type="predicted"/>
<gene>
    <name evidence="1" type="ORF">Moror_15233</name>
</gene>
<dbReference type="HOGENOM" id="CLU_2528002_0_0_1"/>
<dbReference type="AlphaFoldDB" id="V2WM32"/>
<dbReference type="EMBL" id="AWSO01000726">
    <property type="protein sequence ID" value="ESK87918.1"/>
    <property type="molecule type" value="Genomic_DNA"/>
</dbReference>
<comment type="caution">
    <text evidence="1">The sequence shown here is derived from an EMBL/GenBank/DDBJ whole genome shotgun (WGS) entry which is preliminary data.</text>
</comment>